<sequence>MRAVKSLKLTKAQYDWVNGWLELWGAWVYSGELDKWQFNIIWRFMQKAKGEAIPSRPMCNDDEGLLISQVVDAVMRIDEKAYKILLSYYVYGKSKLSIANYYHKSSQPRRMMTRGGGRWKKPSFGTCRNEIDDILNASLYLVYNMLSNVIKNANFAAKNRECA</sequence>
<organism evidence="5 6">
    <name type="scientific">Arsenophonus nasoniae</name>
    <name type="common">son-killer infecting Nasonia vitripennis</name>
    <dbReference type="NCBI Taxonomy" id="638"/>
    <lineage>
        <taxon>Bacteria</taxon>
        <taxon>Pseudomonadati</taxon>
        <taxon>Pseudomonadota</taxon>
        <taxon>Gammaproteobacteria</taxon>
        <taxon>Enterobacterales</taxon>
        <taxon>Morganellaceae</taxon>
        <taxon>Arsenophonus</taxon>
    </lineage>
</organism>
<comment type="similarity">
    <text evidence="1">Belongs to the phage antitermination Q type 1 family.</text>
</comment>
<evidence type="ECO:0000313" key="6">
    <source>
        <dbReference type="Proteomes" id="UP001177595"/>
    </source>
</evidence>
<proteinExistence type="inferred from homology"/>
<reference evidence="5" key="1">
    <citation type="submission" date="2023-04" db="EMBL/GenBank/DDBJ databases">
        <title>Genome dynamics across the evolutionary transition to endosymbiosis.</title>
        <authorList>
            <person name="Siozios S."/>
            <person name="Nadal-Jimenez P."/>
            <person name="Azagi T."/>
            <person name="Sprong H."/>
            <person name="Frost C.L."/>
            <person name="Parratt S.R."/>
            <person name="Taylor G."/>
            <person name="Brettell L."/>
            <person name="Lew K.C."/>
            <person name="Croft L."/>
            <person name="King K.C."/>
            <person name="Brockhurst M.A."/>
            <person name="Hypsa V."/>
            <person name="Novakova E."/>
            <person name="Darby A.C."/>
            <person name="Hurst G.D.D."/>
        </authorList>
    </citation>
    <scope>NUCLEOTIDE SEQUENCE</scope>
    <source>
        <strain evidence="5">APv</strain>
    </source>
</reference>
<evidence type="ECO:0000313" key="5">
    <source>
        <dbReference type="EMBL" id="WGM00643.1"/>
    </source>
</evidence>
<accession>A0AA95GLK5</accession>
<keyword evidence="4" id="KW-0804">Transcription</keyword>
<dbReference type="Proteomes" id="UP001177595">
    <property type="component" value="Chromosome"/>
</dbReference>
<dbReference type="Pfam" id="PF06530">
    <property type="entry name" value="Phage_antitermQ"/>
    <property type="match status" value="1"/>
</dbReference>
<evidence type="ECO:0000256" key="1">
    <source>
        <dbReference type="ARBA" id="ARBA00010234"/>
    </source>
</evidence>
<evidence type="ECO:0000256" key="2">
    <source>
        <dbReference type="ARBA" id="ARBA00023015"/>
    </source>
</evidence>
<dbReference type="AlphaFoldDB" id="A0AA95GLK5"/>
<protein>
    <submittedName>
        <fullName evidence="5">Antiterminator Q family protein</fullName>
    </submittedName>
</protein>
<dbReference type="InterPro" id="IPR010534">
    <property type="entry name" value="Phage_933W_GpQ"/>
</dbReference>
<keyword evidence="3" id="KW-0238">DNA-binding</keyword>
<dbReference type="GO" id="GO:0003677">
    <property type="term" value="F:DNA binding"/>
    <property type="evidence" value="ECO:0007669"/>
    <property type="project" value="UniProtKB-KW"/>
</dbReference>
<evidence type="ECO:0000256" key="3">
    <source>
        <dbReference type="ARBA" id="ARBA00023125"/>
    </source>
</evidence>
<name>A0AA95GLK5_9GAMM</name>
<gene>
    <name evidence="5" type="ORF">QE210_12340</name>
</gene>
<dbReference type="RefSeq" id="WP_280624213.1">
    <property type="nucleotide sequence ID" value="NZ_CP123504.1"/>
</dbReference>
<dbReference type="EMBL" id="CP123504">
    <property type="protein sequence ID" value="WGM00643.1"/>
    <property type="molecule type" value="Genomic_DNA"/>
</dbReference>
<evidence type="ECO:0000256" key="4">
    <source>
        <dbReference type="ARBA" id="ARBA00023163"/>
    </source>
</evidence>
<keyword evidence="2" id="KW-0805">Transcription regulation</keyword>
<dbReference type="GO" id="GO:0060567">
    <property type="term" value="P:negative regulation of termination of DNA-templated transcription"/>
    <property type="evidence" value="ECO:0007669"/>
    <property type="project" value="InterPro"/>
</dbReference>